<dbReference type="EMBL" id="OV170224">
    <property type="protein sequence ID" value="CAH0723455.1"/>
    <property type="molecule type" value="Genomic_DNA"/>
</dbReference>
<protein>
    <submittedName>
        <fullName evidence="2">Uncharacterized protein</fullName>
    </submittedName>
</protein>
<reference evidence="2" key="1">
    <citation type="submission" date="2021-12" db="EMBL/GenBank/DDBJ databases">
        <authorList>
            <person name="Martin H S."/>
        </authorList>
    </citation>
    <scope>NUCLEOTIDE SEQUENCE</scope>
</reference>
<accession>A0A8J9VBJ6</accession>
<dbReference type="AlphaFoldDB" id="A0A8J9VBJ6"/>
<evidence type="ECO:0000313" key="2">
    <source>
        <dbReference type="EMBL" id="CAH0723455.1"/>
    </source>
</evidence>
<evidence type="ECO:0000313" key="3">
    <source>
        <dbReference type="Proteomes" id="UP000838878"/>
    </source>
</evidence>
<feature type="region of interest" description="Disordered" evidence="1">
    <location>
        <begin position="1"/>
        <end position="22"/>
    </location>
</feature>
<dbReference type="Proteomes" id="UP000838878">
    <property type="component" value="Chromosome 4"/>
</dbReference>
<sequence length="72" mass="7666">MQMAQQSIISSRTSNTQSAMERTSPSPAAFACCHICIYLHYNPACFIGILLRSTESTAAAPAVVPMTFAAPT</sequence>
<proteinExistence type="predicted"/>
<keyword evidence="3" id="KW-1185">Reference proteome</keyword>
<gene>
    <name evidence="2" type="ORF">BINO364_LOCUS9283</name>
</gene>
<evidence type="ECO:0000256" key="1">
    <source>
        <dbReference type="SAM" id="MobiDB-lite"/>
    </source>
</evidence>
<feature type="non-terminal residue" evidence="2">
    <location>
        <position position="72"/>
    </location>
</feature>
<organism evidence="2 3">
    <name type="scientific">Brenthis ino</name>
    <name type="common">lesser marbled fritillary</name>
    <dbReference type="NCBI Taxonomy" id="405034"/>
    <lineage>
        <taxon>Eukaryota</taxon>
        <taxon>Metazoa</taxon>
        <taxon>Ecdysozoa</taxon>
        <taxon>Arthropoda</taxon>
        <taxon>Hexapoda</taxon>
        <taxon>Insecta</taxon>
        <taxon>Pterygota</taxon>
        <taxon>Neoptera</taxon>
        <taxon>Endopterygota</taxon>
        <taxon>Lepidoptera</taxon>
        <taxon>Glossata</taxon>
        <taxon>Ditrysia</taxon>
        <taxon>Papilionoidea</taxon>
        <taxon>Nymphalidae</taxon>
        <taxon>Heliconiinae</taxon>
        <taxon>Argynnini</taxon>
        <taxon>Brenthis</taxon>
    </lineage>
</organism>
<name>A0A8J9VBJ6_9NEOP</name>